<proteinExistence type="predicted"/>
<keyword evidence="2" id="KW-0472">Membrane</keyword>
<evidence type="ECO:0000256" key="2">
    <source>
        <dbReference type="SAM" id="Phobius"/>
    </source>
</evidence>
<reference evidence="3" key="1">
    <citation type="submission" date="2023-11" db="EMBL/GenBank/DDBJ databases">
        <authorList>
            <person name="Alioto T."/>
            <person name="Alioto T."/>
            <person name="Gomez Garrido J."/>
        </authorList>
    </citation>
    <scope>NUCLEOTIDE SEQUENCE</scope>
</reference>
<sequence length="451" mass="51551">MNSSNAPEHNAGLDPKERRRLHDTIAAMSPQMEEVLQRNQQRAFQKKRRTIWQTASLVWQDFYGWCLDQCISTLAFLHALGTNRWIRAFLSLPLLAIAVLALSYFWFPWPHFQRHQSPPDITQMVLETVRNMSAFQPRLSSTSHQLAHLSVDVGDLLHDIRDGPALFNRDQIIIKLQETPDLLNSTSQGVLAFEPVLGLFIRQNYALAQDLSTQADALIARHQDVSELESLLWRMLNGNIPYLYELSDEHQLVENTVFFLHAFLNATIQHYSTAFSIYTNTSTAAIHLAGVFTLLEDSESQYNRACRLPTALPPCNFFLSFFYLACPRRPTTPLVSECHLSGPPPSYRKRLSTLLARLQSPALLLGQMHSHYHSVQQNLRGLNLSATGFMEQAVENSKKSRRQRKTFLKGKSGILGAAEEVREGLERLVELKRQEEREMKTKRDMPKELMG</sequence>
<dbReference type="EMBL" id="CAVMBE010000164">
    <property type="protein sequence ID" value="CAK4034995.1"/>
    <property type="molecule type" value="Genomic_DNA"/>
</dbReference>
<keyword evidence="1" id="KW-0175">Coiled coil</keyword>
<keyword evidence="2" id="KW-1133">Transmembrane helix</keyword>
<keyword evidence="2" id="KW-0812">Transmembrane</keyword>
<organism evidence="3 4">
    <name type="scientific">Lecanosticta acicola</name>
    <dbReference type="NCBI Taxonomy" id="111012"/>
    <lineage>
        <taxon>Eukaryota</taxon>
        <taxon>Fungi</taxon>
        <taxon>Dikarya</taxon>
        <taxon>Ascomycota</taxon>
        <taxon>Pezizomycotina</taxon>
        <taxon>Dothideomycetes</taxon>
        <taxon>Dothideomycetidae</taxon>
        <taxon>Mycosphaerellales</taxon>
        <taxon>Mycosphaerellaceae</taxon>
        <taxon>Lecanosticta</taxon>
    </lineage>
</organism>
<comment type="caution">
    <text evidence="3">The sequence shown here is derived from an EMBL/GenBank/DDBJ whole genome shotgun (WGS) entry which is preliminary data.</text>
</comment>
<keyword evidence="4" id="KW-1185">Reference proteome</keyword>
<gene>
    <name evidence="3" type="ORF">LECACI_7A010153</name>
</gene>
<accession>A0AAI8Z928</accession>
<dbReference type="AlphaFoldDB" id="A0AAI8Z928"/>
<name>A0AAI8Z928_9PEZI</name>
<evidence type="ECO:0000256" key="1">
    <source>
        <dbReference type="SAM" id="Coils"/>
    </source>
</evidence>
<protein>
    <submittedName>
        <fullName evidence="3">Uncharacterized protein</fullName>
    </submittedName>
</protein>
<evidence type="ECO:0000313" key="3">
    <source>
        <dbReference type="EMBL" id="CAK4034995.1"/>
    </source>
</evidence>
<feature type="coiled-coil region" evidence="1">
    <location>
        <begin position="415"/>
        <end position="445"/>
    </location>
</feature>
<dbReference type="Proteomes" id="UP001296104">
    <property type="component" value="Unassembled WGS sequence"/>
</dbReference>
<evidence type="ECO:0000313" key="4">
    <source>
        <dbReference type="Proteomes" id="UP001296104"/>
    </source>
</evidence>
<feature type="transmembrane region" description="Helical" evidence="2">
    <location>
        <begin position="88"/>
        <end position="107"/>
    </location>
</feature>